<dbReference type="InterPro" id="IPR011747">
    <property type="entry name" value="CHP02241"/>
</dbReference>
<evidence type="ECO:0000313" key="2">
    <source>
        <dbReference type="Proteomes" id="UP000030185"/>
    </source>
</evidence>
<proteinExistence type="predicted"/>
<organism evidence="1 2">
    <name type="scientific">Sporocytophaga myxococcoides</name>
    <dbReference type="NCBI Taxonomy" id="153721"/>
    <lineage>
        <taxon>Bacteria</taxon>
        <taxon>Pseudomonadati</taxon>
        <taxon>Bacteroidota</taxon>
        <taxon>Cytophagia</taxon>
        <taxon>Cytophagales</taxon>
        <taxon>Cytophagaceae</taxon>
        <taxon>Sporocytophaga</taxon>
    </lineage>
</organism>
<reference evidence="1 2" key="1">
    <citation type="submission" date="2014-09" db="EMBL/GenBank/DDBJ databases">
        <title>Sporocytophaga myxococcoides PG-01 genome sequencing.</title>
        <authorList>
            <person name="Liu L."/>
            <person name="Gao P.J."/>
            <person name="Chen G.J."/>
            <person name="Wang L.S."/>
        </authorList>
    </citation>
    <scope>NUCLEOTIDE SEQUENCE [LARGE SCALE GENOMIC DNA]</scope>
    <source>
        <strain evidence="1 2">PG-01</strain>
    </source>
</reference>
<dbReference type="NCBIfam" id="TIGR02241">
    <property type="entry name" value="conserved hypothetical phage tail region protein"/>
    <property type="match status" value="1"/>
</dbReference>
<dbReference type="RefSeq" id="WP_045466012.1">
    <property type="nucleotide sequence ID" value="NZ_BBLT01000007.1"/>
</dbReference>
<dbReference type="InterPro" id="IPR010667">
    <property type="entry name" value="Phage_T4_Gp19"/>
</dbReference>
<name>A0A098LJR9_9BACT</name>
<accession>A0A098LJR9</accession>
<dbReference type="EMBL" id="BBLT01000007">
    <property type="protein sequence ID" value="GAL86323.1"/>
    <property type="molecule type" value="Genomic_DNA"/>
</dbReference>
<dbReference type="STRING" id="153721.MYP_3552"/>
<sequence length="145" mass="16425">MADTQWPIPKFHFSVEIGGTSVGFQEVSGLSMETQFIEYRAGNDSTFLTQKIPGLKKNGNITLKKGMFHGDELFWHWWNDVQVNKERRETVIINLLDEEGNPLFTWTVNNAFPIKFSAPDLKSDANEVAIETLELAHEGIVQTLA</sequence>
<dbReference type="Pfam" id="PF06841">
    <property type="entry name" value="Phage_T4_gp19"/>
    <property type="match status" value="1"/>
</dbReference>
<protein>
    <submittedName>
        <fullName evidence="1">Phage tail protein</fullName>
    </submittedName>
</protein>
<dbReference type="eggNOG" id="ENOG5032372">
    <property type="taxonomic scope" value="Bacteria"/>
</dbReference>
<keyword evidence="2" id="KW-1185">Reference proteome</keyword>
<dbReference type="PANTHER" id="PTHR38009:SF1">
    <property type="entry name" value="CONSERVED HYPOTHETICAL PHAGE TAIL PROTEIN"/>
    <property type="match status" value="1"/>
</dbReference>
<dbReference type="GO" id="GO:0005198">
    <property type="term" value="F:structural molecule activity"/>
    <property type="evidence" value="ECO:0007669"/>
    <property type="project" value="InterPro"/>
</dbReference>
<dbReference type="PANTHER" id="PTHR38009">
    <property type="entry name" value="CONSERVED HYPOTHETICAL PHAGE TAIL PROTEIN"/>
    <property type="match status" value="1"/>
</dbReference>
<dbReference type="OrthoDB" id="73314at2"/>
<dbReference type="Proteomes" id="UP000030185">
    <property type="component" value="Unassembled WGS sequence"/>
</dbReference>
<gene>
    <name evidence="1" type="ORF">MYP_3552</name>
</gene>
<comment type="caution">
    <text evidence="1">The sequence shown here is derived from an EMBL/GenBank/DDBJ whole genome shotgun (WGS) entry which is preliminary data.</text>
</comment>
<dbReference type="AlphaFoldDB" id="A0A098LJR9"/>
<evidence type="ECO:0000313" key="1">
    <source>
        <dbReference type="EMBL" id="GAL86323.1"/>
    </source>
</evidence>